<feature type="transmembrane region" description="Helical" evidence="7">
    <location>
        <begin position="356"/>
        <end position="384"/>
    </location>
</feature>
<evidence type="ECO:0000313" key="12">
    <source>
        <dbReference type="Proteomes" id="UP000231493"/>
    </source>
</evidence>
<evidence type="ECO:0000256" key="2">
    <source>
        <dbReference type="ARBA" id="ARBA00022475"/>
    </source>
</evidence>
<reference evidence="9" key="1">
    <citation type="submission" date="2017-09" db="EMBL/GenBank/DDBJ databases">
        <title>Depth-based differentiation of microbial function through sediment-hosted aquifers and enrichment of novel symbionts in the deep terrestrial subsurface.</title>
        <authorList>
            <person name="Probst A.J."/>
            <person name="Ladd B."/>
            <person name="Jarett J.K."/>
            <person name="Geller-Mcgrath D.E."/>
            <person name="Sieber C.M.K."/>
            <person name="Emerson J.B."/>
            <person name="Anantharaman K."/>
            <person name="Thomas B.C."/>
            <person name="Malmstrom R."/>
            <person name="Stieglmeier M."/>
            <person name="Klingl A."/>
            <person name="Woyke T."/>
            <person name="Ryan C.M."/>
            <person name="Banfield J.F."/>
        </authorList>
    </citation>
    <scope>NUCLEOTIDE SEQUENCE</scope>
    <source>
        <strain evidence="9">CG_4_8_14_3_um_filter_34_18</strain>
    </source>
</reference>
<gene>
    <name evidence="10" type="ORF">CO097_04095</name>
    <name evidence="9" type="ORF">COZ58_01735</name>
</gene>
<feature type="transmembrane region" description="Helical" evidence="7">
    <location>
        <begin position="240"/>
        <end position="256"/>
    </location>
</feature>
<evidence type="ECO:0000256" key="6">
    <source>
        <dbReference type="ARBA" id="ARBA00023136"/>
    </source>
</evidence>
<feature type="transmembrane region" description="Helical" evidence="7">
    <location>
        <begin position="80"/>
        <end position="104"/>
    </location>
</feature>
<reference evidence="11 12" key="2">
    <citation type="submission" date="2017-09" db="EMBL/GenBank/DDBJ databases">
        <title>Depth-based differentiation of microbial function through sediment-hosted aquifers and enrichment of novel symbionts in the deep terrestrial subsurface.</title>
        <authorList>
            <person name="Probst A.J."/>
            <person name="Ladd B."/>
            <person name="Jarett J.K."/>
            <person name="Geller-Mcgrath D.E."/>
            <person name="Sieber C.M."/>
            <person name="Emerson J.B."/>
            <person name="Anantharaman K."/>
            <person name="Thomas B.C."/>
            <person name="Malmstrom R."/>
            <person name="Stieglmeier M."/>
            <person name="Klingl A."/>
            <person name="Woyke T."/>
            <person name="Ryan C.M."/>
            <person name="Banfield J.F."/>
        </authorList>
    </citation>
    <scope>NUCLEOTIDE SEQUENCE [LARGE SCALE GENOMIC DNA]</scope>
    <source>
        <strain evidence="10">CG_4_9_14_3_um_filter_33_16</strain>
    </source>
</reference>
<dbReference type="NCBIfam" id="TIGR00786">
    <property type="entry name" value="dctM"/>
    <property type="match status" value="1"/>
</dbReference>
<feature type="transmembrane region" description="Helical" evidence="7">
    <location>
        <begin position="164"/>
        <end position="191"/>
    </location>
</feature>
<evidence type="ECO:0000313" key="11">
    <source>
        <dbReference type="Proteomes" id="UP000228560"/>
    </source>
</evidence>
<accession>A0A2M7KA33</accession>
<dbReference type="Pfam" id="PF06808">
    <property type="entry name" value="DctM"/>
    <property type="match status" value="1"/>
</dbReference>
<evidence type="ECO:0000256" key="4">
    <source>
        <dbReference type="ARBA" id="ARBA00022692"/>
    </source>
</evidence>
<accession>A0A2M8CCX8</accession>
<dbReference type="PANTHER" id="PTHR33362">
    <property type="entry name" value="SIALIC ACID TRAP TRANSPORTER PERMEASE PROTEIN SIAT-RELATED"/>
    <property type="match status" value="1"/>
</dbReference>
<dbReference type="EMBL" id="PFTV01000099">
    <property type="protein sequence ID" value="PJB56927.1"/>
    <property type="molecule type" value="Genomic_DNA"/>
</dbReference>
<feature type="transmembrane region" description="Helical" evidence="7">
    <location>
        <begin position="134"/>
        <end position="158"/>
    </location>
</feature>
<feature type="transmembrane region" description="Helical" evidence="7">
    <location>
        <begin position="216"/>
        <end position="234"/>
    </location>
</feature>
<dbReference type="InterPro" id="IPR010656">
    <property type="entry name" value="DctM"/>
</dbReference>
<keyword evidence="4 7" id="KW-0812">Transmembrane</keyword>
<evidence type="ECO:0000259" key="8">
    <source>
        <dbReference type="Pfam" id="PF06808"/>
    </source>
</evidence>
<evidence type="ECO:0000313" key="9">
    <source>
        <dbReference type="EMBL" id="PIX35004.1"/>
    </source>
</evidence>
<comment type="caution">
    <text evidence="10">The sequence shown here is derived from an EMBL/GenBank/DDBJ whole genome shotgun (WGS) entry which is preliminary data.</text>
</comment>
<sequence>MQIFTLFGIFALLLLIGVPIGTSVGFAAVFSIWKYGLGVTMISRNFASGIAKFPLIAIPFFVLAGILMQKAKLAEKISNLATILVGRATGGLAIAGVLTCLFWGAVSGSGPATTAAVGLTIIPVMIYQNYDKNFSAATIAAASGLAIIIPPSIAFIIYGNVTGVSVGALFLGGIIPGIIIGLFLMVAAYFISKKRNFRGIEKGGTVKEILMTTKDAFWALLAPVIVLGGIYAGIATPTEAAVFTVFYSIFVGFFVYKTLTLKGLYEALVGTVITSAVVMFVVTFATQFSIASAILGVIDIMAESIISIAKTPIAVLLLANLAIIIAGMFLDAISIIYVFMPIFIPILNYYHIDLLFFGIIFVVALAIGQITPPVAVNLYVAANLINSNLDKVAKEVWIYVFAVILGLIFLTFFPQISLYVPVASGLYIP</sequence>
<dbReference type="InterPro" id="IPR004681">
    <property type="entry name" value="TRAP_DctM"/>
</dbReference>
<keyword evidence="3" id="KW-0997">Cell inner membrane</keyword>
<evidence type="ECO:0000256" key="7">
    <source>
        <dbReference type="SAM" id="Phobius"/>
    </source>
</evidence>
<feature type="transmembrane region" description="Helical" evidence="7">
    <location>
        <begin position="263"/>
        <end position="282"/>
    </location>
</feature>
<dbReference type="GO" id="GO:0022857">
    <property type="term" value="F:transmembrane transporter activity"/>
    <property type="evidence" value="ECO:0007669"/>
    <property type="project" value="TreeGrafter"/>
</dbReference>
<name>A0A2M8CCX8_9BACT</name>
<dbReference type="Proteomes" id="UP000228560">
    <property type="component" value="Unassembled WGS sequence"/>
</dbReference>
<proteinExistence type="predicted"/>
<keyword evidence="5 7" id="KW-1133">Transmembrane helix</keyword>
<feature type="domain" description="TRAP C4-dicarboxylate transport system permease DctM subunit" evidence="8">
    <location>
        <begin position="7"/>
        <end position="416"/>
    </location>
</feature>
<feature type="transmembrane region" description="Helical" evidence="7">
    <location>
        <begin position="396"/>
        <end position="420"/>
    </location>
</feature>
<dbReference type="PIRSF" id="PIRSF006066">
    <property type="entry name" value="HI0050"/>
    <property type="match status" value="1"/>
</dbReference>
<evidence type="ECO:0000256" key="3">
    <source>
        <dbReference type="ARBA" id="ARBA00022519"/>
    </source>
</evidence>
<keyword evidence="2" id="KW-1003">Cell membrane</keyword>
<dbReference type="GO" id="GO:0005886">
    <property type="term" value="C:plasma membrane"/>
    <property type="evidence" value="ECO:0007669"/>
    <property type="project" value="UniProtKB-SubCell"/>
</dbReference>
<feature type="transmembrane region" description="Helical" evidence="7">
    <location>
        <begin position="51"/>
        <end position="68"/>
    </location>
</feature>
<feature type="transmembrane region" description="Helical" evidence="7">
    <location>
        <begin position="110"/>
        <end position="127"/>
    </location>
</feature>
<comment type="subcellular location">
    <subcellularLocation>
        <location evidence="1">Cell inner membrane</location>
        <topology evidence="1">Multi-pass membrane protein</topology>
    </subcellularLocation>
</comment>
<feature type="transmembrane region" description="Helical" evidence="7">
    <location>
        <begin position="288"/>
        <end position="306"/>
    </location>
</feature>
<organism evidence="10 11">
    <name type="scientific">Candidatus Infernicultor aquiphilus</name>
    <dbReference type="NCBI Taxonomy" id="1805029"/>
    <lineage>
        <taxon>Bacteria</taxon>
        <taxon>Pseudomonadati</taxon>
        <taxon>Atribacterota</taxon>
        <taxon>Candidatus Phoenicimicrobiia</taxon>
        <taxon>Candidatus Pheonicimicrobiales</taxon>
        <taxon>Candidatus Phoenicimicrobiaceae</taxon>
        <taxon>Candidatus Infernicultor</taxon>
    </lineage>
</organism>
<dbReference type="EMBL" id="PFIP01000027">
    <property type="protein sequence ID" value="PIX35004.1"/>
    <property type="molecule type" value="Genomic_DNA"/>
</dbReference>
<feature type="transmembrane region" description="Helical" evidence="7">
    <location>
        <begin position="313"/>
        <end position="344"/>
    </location>
</feature>
<dbReference type="Proteomes" id="UP000231493">
    <property type="component" value="Unassembled WGS sequence"/>
</dbReference>
<evidence type="ECO:0000256" key="1">
    <source>
        <dbReference type="ARBA" id="ARBA00004429"/>
    </source>
</evidence>
<keyword evidence="6 7" id="KW-0472">Membrane</keyword>
<protein>
    <submittedName>
        <fullName evidence="10">C4-dicarboxylate ABC transporter permease</fullName>
    </submittedName>
</protein>
<dbReference type="AlphaFoldDB" id="A0A2M8CCX8"/>
<evidence type="ECO:0000256" key="5">
    <source>
        <dbReference type="ARBA" id="ARBA00022989"/>
    </source>
</evidence>
<evidence type="ECO:0000313" key="10">
    <source>
        <dbReference type="EMBL" id="PJB56927.1"/>
    </source>
</evidence>